<feature type="region of interest" description="Disordered" evidence="7">
    <location>
        <begin position="448"/>
        <end position="527"/>
    </location>
</feature>
<evidence type="ECO:0000256" key="3">
    <source>
        <dbReference type="ARBA" id="ARBA00022833"/>
    </source>
</evidence>
<feature type="domain" description="RRM" evidence="8">
    <location>
        <begin position="140"/>
        <end position="215"/>
    </location>
</feature>
<evidence type="ECO:0000256" key="4">
    <source>
        <dbReference type="ARBA" id="ARBA00022884"/>
    </source>
</evidence>
<dbReference type="InterPro" id="IPR035979">
    <property type="entry name" value="RBD_domain_sf"/>
</dbReference>
<feature type="compositionally biased region" description="Low complexity" evidence="7">
    <location>
        <begin position="404"/>
        <end position="432"/>
    </location>
</feature>
<dbReference type="PANTHER" id="PTHR23189">
    <property type="entry name" value="RNA RECOGNITION MOTIF-CONTAINING"/>
    <property type="match status" value="1"/>
</dbReference>
<feature type="compositionally biased region" description="Low complexity" evidence="7">
    <location>
        <begin position="642"/>
        <end position="655"/>
    </location>
</feature>
<accession>A0ABN9URL9</accession>
<dbReference type="Proteomes" id="UP001189429">
    <property type="component" value="Unassembled WGS sequence"/>
</dbReference>
<evidence type="ECO:0000256" key="2">
    <source>
        <dbReference type="ARBA" id="ARBA00022771"/>
    </source>
</evidence>
<dbReference type="PROSITE" id="PS01358">
    <property type="entry name" value="ZF_RANBP2_1"/>
    <property type="match status" value="1"/>
</dbReference>
<keyword evidence="11" id="KW-1185">Reference proteome</keyword>
<dbReference type="PROSITE" id="PS50102">
    <property type="entry name" value="RRM"/>
    <property type="match status" value="1"/>
</dbReference>
<dbReference type="InterPro" id="IPR001876">
    <property type="entry name" value="Znf_RanBP2"/>
</dbReference>
<feature type="region of interest" description="Disordered" evidence="7">
    <location>
        <begin position="567"/>
        <end position="685"/>
    </location>
</feature>
<feature type="compositionally biased region" description="Basic and acidic residues" evidence="7">
    <location>
        <begin position="315"/>
        <end position="326"/>
    </location>
</feature>
<comment type="caution">
    <text evidence="10">The sequence shown here is derived from an EMBL/GenBank/DDBJ whole genome shotgun (WGS) entry which is preliminary data.</text>
</comment>
<organism evidence="10 11">
    <name type="scientific">Prorocentrum cordatum</name>
    <dbReference type="NCBI Taxonomy" id="2364126"/>
    <lineage>
        <taxon>Eukaryota</taxon>
        <taxon>Sar</taxon>
        <taxon>Alveolata</taxon>
        <taxon>Dinophyceae</taxon>
        <taxon>Prorocentrales</taxon>
        <taxon>Prorocentraceae</taxon>
        <taxon>Prorocentrum</taxon>
    </lineage>
</organism>
<dbReference type="SMART" id="SM00360">
    <property type="entry name" value="RRM"/>
    <property type="match status" value="2"/>
</dbReference>
<sequence length="712" mass="75543">MAMVRATNSLFVRRLSSQVSEAFLRQLFSKCDEIERIMFKSFPGRSTEFYAQIDFKSSRGVVEGHKLSGTPFFGVPCEVSVMDPGQKDTMKSLEEQREQQACATLALRGQEEEEAPAEPQGVQAEAIRKYRETSEDKRLRTVHVAGLEKGVEEEALRVLLTSNFGAVENIRLDEDDHGDPFALVEFKDRGAATAAKMQHQVVVDGRVFAFSESRTLINTMAFTEETVYFTTPEAMRPPTWQAALALKENLTPKIAKARAAAAEIAQQPLDEETKEQLAIAEGLKQAPEFQWAGRSEKDPLVPRRRHRSWGRHARDRGSSRGSEDRHRDKKKKKARKGRSGSTGRDRDGEEGAEGDDEGPPVDLEEDEGLDLAVVPNTEVLACSSQSTSDDEEDQAPGVARRARAAVVSEEAGGAVSRSGARAAGPAPAEAAAPTVSIDVLDAPAAPAEPIAVQDVPPPPAEPIAVPDVPPPPLHPIRLDEDEAPPRGADHPAPGAAPLAPAAARGLASSPGGLPLEAAASRATPAVAAAALPGQAPDAALRAAEAPPDSRRARRLAAVRRAAAAARLRASGAELQRWECPSCGEPNKPSRELCNNCDAPAPWLGQISDGDSDASSSNQSASADAGPQSVEGSPVKSVGESPARSVAGSGSARSVSDVPEMDVDDSSSSGEEAPLAKLGQVSKEDGIQWEADVVRGELADARARIFHAGAEDD</sequence>
<feature type="compositionally biased region" description="Basic residues" evidence="7">
    <location>
        <begin position="302"/>
        <end position="314"/>
    </location>
</feature>
<feature type="compositionally biased region" description="Pro residues" evidence="7">
    <location>
        <begin position="455"/>
        <end position="474"/>
    </location>
</feature>
<feature type="compositionally biased region" description="Low complexity" evidence="7">
    <location>
        <begin position="612"/>
        <end position="624"/>
    </location>
</feature>
<keyword evidence="4 5" id="KW-0694">RNA-binding</keyword>
<dbReference type="CDD" id="cd00590">
    <property type="entry name" value="RRM_SF"/>
    <property type="match status" value="1"/>
</dbReference>
<dbReference type="Pfam" id="PF00076">
    <property type="entry name" value="RRM_1"/>
    <property type="match status" value="1"/>
</dbReference>
<reference evidence="10" key="1">
    <citation type="submission" date="2023-10" db="EMBL/GenBank/DDBJ databases">
        <authorList>
            <person name="Chen Y."/>
            <person name="Shah S."/>
            <person name="Dougan E. K."/>
            <person name="Thang M."/>
            <person name="Chan C."/>
        </authorList>
    </citation>
    <scope>NUCLEOTIDE SEQUENCE [LARGE SCALE GENOMIC DNA]</scope>
</reference>
<dbReference type="InterPro" id="IPR012677">
    <property type="entry name" value="Nucleotide-bd_a/b_plait_sf"/>
</dbReference>
<gene>
    <name evidence="10" type="ORF">PCOR1329_LOCUS51014</name>
</gene>
<keyword evidence="1" id="KW-0479">Metal-binding</keyword>
<feature type="compositionally biased region" description="Acidic residues" evidence="7">
    <location>
        <begin position="350"/>
        <end position="369"/>
    </location>
</feature>
<evidence type="ECO:0000313" key="11">
    <source>
        <dbReference type="Proteomes" id="UP001189429"/>
    </source>
</evidence>
<evidence type="ECO:0000256" key="7">
    <source>
        <dbReference type="SAM" id="MobiDB-lite"/>
    </source>
</evidence>
<evidence type="ECO:0000256" key="1">
    <source>
        <dbReference type="ARBA" id="ARBA00022723"/>
    </source>
</evidence>
<evidence type="ECO:0000313" key="10">
    <source>
        <dbReference type="EMBL" id="CAK0862662.1"/>
    </source>
</evidence>
<dbReference type="PROSITE" id="PS50199">
    <property type="entry name" value="ZF_RANBP2_2"/>
    <property type="match status" value="1"/>
</dbReference>
<dbReference type="SUPFAM" id="SSF54928">
    <property type="entry name" value="RNA-binding domain, RBD"/>
    <property type="match status" value="2"/>
</dbReference>
<proteinExistence type="predicted"/>
<dbReference type="EMBL" id="CAUYUJ010016182">
    <property type="protein sequence ID" value="CAK0862662.1"/>
    <property type="molecule type" value="Genomic_DNA"/>
</dbReference>
<protein>
    <recommendedName>
        <fullName evidence="12">RanBP2-type domain-containing protein</fullName>
    </recommendedName>
</protein>
<evidence type="ECO:0000256" key="6">
    <source>
        <dbReference type="PROSITE-ProRule" id="PRU00322"/>
    </source>
</evidence>
<feature type="region of interest" description="Disordered" evidence="7">
    <location>
        <begin position="290"/>
        <end position="432"/>
    </location>
</feature>
<keyword evidence="2 6" id="KW-0863">Zinc-finger</keyword>
<name>A0ABN9URL9_9DINO</name>
<keyword evidence="3" id="KW-0862">Zinc</keyword>
<feature type="compositionally biased region" description="Low complexity" evidence="7">
    <location>
        <begin position="490"/>
        <end position="527"/>
    </location>
</feature>
<evidence type="ECO:0000256" key="5">
    <source>
        <dbReference type="PROSITE-ProRule" id="PRU00176"/>
    </source>
</evidence>
<evidence type="ECO:0000259" key="9">
    <source>
        <dbReference type="PROSITE" id="PS50199"/>
    </source>
</evidence>
<dbReference type="InterPro" id="IPR000504">
    <property type="entry name" value="RRM_dom"/>
</dbReference>
<feature type="compositionally biased region" description="Basic residues" evidence="7">
    <location>
        <begin position="327"/>
        <end position="338"/>
    </location>
</feature>
<evidence type="ECO:0000259" key="8">
    <source>
        <dbReference type="PROSITE" id="PS50102"/>
    </source>
</evidence>
<evidence type="ECO:0008006" key="12">
    <source>
        <dbReference type="Google" id="ProtNLM"/>
    </source>
</evidence>
<dbReference type="Gene3D" id="3.30.70.330">
    <property type="match status" value="2"/>
</dbReference>
<feature type="domain" description="RanBP2-type" evidence="9">
    <location>
        <begin position="569"/>
        <end position="602"/>
    </location>
</feature>